<sequence length="515" mass="56201">MNAGATKSQETQESAPIPKIQPTEATSAQFESRVRTREWKKPVARLVITVCAVAVVIEVWPAIVLSMNTVSTDDAYVNSHVTFLAPRVSGQVEDVLVDDNDRVSKGDVLVRLDPTPYQIAVGQKHAALVSAQADLVAASANAHGLAAQARANRFVLENTIQKVDEKIANLRSSVATYASQQAALDLARSNLRRAEELAPSGAISQQELDITRQTVKADEANVDEALQLIYANRVSLGLNAKPSKEHDLTEVPNDLDQTYSSVRASLAKLIESNAELGYFTTSWVSTPKQVVEDFLKQDPQGNLDRIFAKIIPNAPLIKQAEAKVLQAQRDLEQAELDLLYCDIVSEIDGVVTRRNVNPGNNVQVGESLMAVRSLSEIWIDANFKETQLTHLRIGQRVECGVDMYGTEVPFQGRITGFTMGTGQTLALLPPQNATGNFVKIVQRLPVRIELTNYNPTEKPLFVGLSVTPRVFYKEPATGGNAGEYLRPNSPLPKGNLNHALAPSSPVEMKAGDQHE</sequence>
<dbReference type="GO" id="GO:0030313">
    <property type="term" value="C:cell envelope"/>
    <property type="evidence" value="ECO:0007669"/>
    <property type="project" value="UniProtKB-SubCell"/>
</dbReference>
<organism evidence="6 7">
    <name type="scientific">Allorhodopirellula heiligendammensis</name>
    <dbReference type="NCBI Taxonomy" id="2714739"/>
    <lineage>
        <taxon>Bacteria</taxon>
        <taxon>Pseudomonadati</taxon>
        <taxon>Planctomycetota</taxon>
        <taxon>Planctomycetia</taxon>
        <taxon>Pirellulales</taxon>
        <taxon>Pirellulaceae</taxon>
        <taxon>Allorhodopirellula</taxon>
    </lineage>
</organism>
<evidence type="ECO:0000313" key="7">
    <source>
        <dbReference type="Proteomes" id="UP000319908"/>
    </source>
</evidence>
<reference evidence="6 7" key="1">
    <citation type="journal article" date="2020" name="Antonie Van Leeuwenhoek">
        <title>Rhodopirellula heiligendammensis sp. nov., Rhodopirellula pilleata sp. nov., and Rhodopirellula solitaria sp. nov. isolated from natural or artificial marine surfaces in Northern Germany and California, USA, and emended description of the genus Rhodopirellula.</title>
        <authorList>
            <person name="Kallscheuer N."/>
            <person name="Wiegand S."/>
            <person name="Jogler M."/>
            <person name="Boedeker C."/>
            <person name="Peeters S.H."/>
            <person name="Rast P."/>
            <person name="Heuer A."/>
            <person name="Jetten M.S.M."/>
            <person name="Rohde M."/>
            <person name="Jogler C."/>
        </authorList>
    </citation>
    <scope>NUCLEOTIDE SEQUENCE [LARGE SCALE GENOMIC DNA]</scope>
    <source>
        <strain evidence="6 7">Poly21</strain>
    </source>
</reference>
<dbReference type="GO" id="GO:0055085">
    <property type="term" value="P:transmembrane transport"/>
    <property type="evidence" value="ECO:0007669"/>
    <property type="project" value="InterPro"/>
</dbReference>
<evidence type="ECO:0000256" key="2">
    <source>
        <dbReference type="SAM" id="MobiDB-lite"/>
    </source>
</evidence>
<feature type="domain" description="Multidrug resistance protein MdtA-like alpha-helical hairpin" evidence="4">
    <location>
        <begin position="172"/>
        <end position="225"/>
    </location>
</feature>
<accession>A0A5C6BCH2</accession>
<dbReference type="Gene3D" id="2.40.30.170">
    <property type="match status" value="1"/>
</dbReference>
<evidence type="ECO:0000259" key="5">
    <source>
        <dbReference type="Pfam" id="PF25917"/>
    </source>
</evidence>
<feature type="transmembrane region" description="Helical" evidence="3">
    <location>
        <begin position="43"/>
        <end position="63"/>
    </location>
</feature>
<dbReference type="RefSeq" id="WP_146409889.1">
    <property type="nucleotide sequence ID" value="NZ_SJPU01000007.1"/>
</dbReference>
<feature type="region of interest" description="Disordered" evidence="2">
    <location>
        <begin position="1"/>
        <end position="32"/>
    </location>
</feature>
<comment type="subcellular location">
    <subcellularLocation>
        <location evidence="1">Cell envelope</location>
    </subcellularLocation>
</comment>
<feature type="region of interest" description="Disordered" evidence="2">
    <location>
        <begin position="487"/>
        <end position="515"/>
    </location>
</feature>
<feature type="domain" description="Multidrug resistance protein MdtA-like barrel-sandwich hybrid" evidence="5">
    <location>
        <begin position="85"/>
        <end position="371"/>
    </location>
</feature>
<dbReference type="AlphaFoldDB" id="A0A5C6BCH2"/>
<evidence type="ECO:0000256" key="3">
    <source>
        <dbReference type="SAM" id="Phobius"/>
    </source>
</evidence>
<proteinExistence type="predicted"/>
<dbReference type="InterPro" id="IPR050739">
    <property type="entry name" value="MFP"/>
</dbReference>
<keyword evidence="3" id="KW-0472">Membrane</keyword>
<dbReference type="Proteomes" id="UP000319908">
    <property type="component" value="Unassembled WGS sequence"/>
</dbReference>
<gene>
    <name evidence="6" type="primary">emrK</name>
    <name evidence="6" type="ORF">Poly21_54590</name>
</gene>
<name>A0A5C6BCH2_9BACT</name>
<dbReference type="PANTHER" id="PTHR30386">
    <property type="entry name" value="MEMBRANE FUSION SUBUNIT OF EMRAB-TOLC MULTIDRUG EFFLUX PUMP"/>
    <property type="match status" value="1"/>
</dbReference>
<evidence type="ECO:0000259" key="4">
    <source>
        <dbReference type="Pfam" id="PF25876"/>
    </source>
</evidence>
<comment type="caution">
    <text evidence="6">The sequence shown here is derived from an EMBL/GenBank/DDBJ whole genome shotgun (WGS) entry which is preliminary data.</text>
</comment>
<dbReference type="Pfam" id="PF25876">
    <property type="entry name" value="HH_MFP_RND"/>
    <property type="match status" value="1"/>
</dbReference>
<dbReference type="Gene3D" id="2.40.50.100">
    <property type="match status" value="1"/>
</dbReference>
<keyword evidence="3" id="KW-1133">Transmembrane helix</keyword>
<dbReference type="PANTHER" id="PTHR30386:SF19">
    <property type="entry name" value="MULTIDRUG EXPORT PROTEIN EMRA-RELATED"/>
    <property type="match status" value="1"/>
</dbReference>
<dbReference type="OrthoDB" id="9811754at2"/>
<keyword evidence="7" id="KW-1185">Reference proteome</keyword>
<dbReference type="InterPro" id="IPR058624">
    <property type="entry name" value="MdtA-like_HH"/>
</dbReference>
<evidence type="ECO:0000313" key="6">
    <source>
        <dbReference type="EMBL" id="TWU09793.1"/>
    </source>
</evidence>
<dbReference type="Gene3D" id="1.10.287.470">
    <property type="entry name" value="Helix hairpin bin"/>
    <property type="match status" value="1"/>
</dbReference>
<dbReference type="Pfam" id="PF25917">
    <property type="entry name" value="BSH_RND"/>
    <property type="match status" value="1"/>
</dbReference>
<keyword evidence="3" id="KW-0812">Transmembrane</keyword>
<protein>
    <submittedName>
        <fullName evidence="6">Multidrug resistance protein EmrK</fullName>
    </submittedName>
</protein>
<dbReference type="SUPFAM" id="SSF111369">
    <property type="entry name" value="HlyD-like secretion proteins"/>
    <property type="match status" value="3"/>
</dbReference>
<feature type="compositionally biased region" description="Polar residues" evidence="2">
    <location>
        <begin position="1"/>
        <end position="14"/>
    </location>
</feature>
<evidence type="ECO:0000256" key="1">
    <source>
        <dbReference type="ARBA" id="ARBA00004196"/>
    </source>
</evidence>
<dbReference type="InterPro" id="IPR058625">
    <property type="entry name" value="MdtA-like_BSH"/>
</dbReference>
<dbReference type="EMBL" id="SJPU01000007">
    <property type="protein sequence ID" value="TWU09793.1"/>
    <property type="molecule type" value="Genomic_DNA"/>
</dbReference>